<reference evidence="1 2" key="1">
    <citation type="submission" date="2008-03" db="EMBL/GenBank/DDBJ databases">
        <title>Complete sequence of Leptothrix cholodnii SP-6.</title>
        <authorList>
            <consortium name="US DOE Joint Genome Institute"/>
            <person name="Copeland A."/>
            <person name="Lucas S."/>
            <person name="Lapidus A."/>
            <person name="Glavina del Rio T."/>
            <person name="Dalin E."/>
            <person name="Tice H."/>
            <person name="Bruce D."/>
            <person name="Goodwin L."/>
            <person name="Pitluck S."/>
            <person name="Chertkov O."/>
            <person name="Brettin T."/>
            <person name="Detter J.C."/>
            <person name="Han C."/>
            <person name="Kuske C.R."/>
            <person name="Schmutz J."/>
            <person name="Larimer F."/>
            <person name="Land M."/>
            <person name="Hauser L."/>
            <person name="Kyrpides N."/>
            <person name="Lykidis A."/>
            <person name="Emerson D."/>
            <person name="Richardson P."/>
        </authorList>
    </citation>
    <scope>NUCLEOTIDE SEQUENCE [LARGE SCALE GENOMIC DNA]</scope>
    <source>
        <strain evidence="2">ATCC 51168 / LMG 8142 / SP-6</strain>
    </source>
</reference>
<accession>B1Y770</accession>
<organism evidence="1 2">
    <name type="scientific">Leptothrix cholodnii (strain ATCC 51168 / LMG 8142 / SP-6)</name>
    <name type="common">Leptothrix discophora (strain SP-6)</name>
    <dbReference type="NCBI Taxonomy" id="395495"/>
    <lineage>
        <taxon>Bacteria</taxon>
        <taxon>Pseudomonadati</taxon>
        <taxon>Pseudomonadota</taxon>
        <taxon>Betaproteobacteria</taxon>
        <taxon>Burkholderiales</taxon>
        <taxon>Sphaerotilaceae</taxon>
        <taxon>Leptothrix</taxon>
    </lineage>
</organism>
<protein>
    <submittedName>
        <fullName evidence="1">Uncharacterized protein</fullName>
    </submittedName>
</protein>
<gene>
    <name evidence="1" type="ordered locus">Lcho_1429</name>
</gene>
<keyword evidence="2" id="KW-1185">Reference proteome</keyword>
<proteinExistence type="predicted"/>
<dbReference type="AlphaFoldDB" id="B1Y770"/>
<sequence length="45" mass="5005">MNQPVLPLISNPHDLRLDGHDDALRAEPDAAFYKVADFLRNADAT</sequence>
<dbReference type="KEGG" id="lch:Lcho_1429"/>
<dbReference type="HOGENOM" id="CLU_3201553_0_0_4"/>
<dbReference type="RefSeq" id="WP_012346459.1">
    <property type="nucleotide sequence ID" value="NC_010524.1"/>
</dbReference>
<dbReference type="EMBL" id="CP001013">
    <property type="protein sequence ID" value="ACB33697.1"/>
    <property type="molecule type" value="Genomic_DNA"/>
</dbReference>
<name>B1Y770_LEPCP</name>
<evidence type="ECO:0000313" key="2">
    <source>
        <dbReference type="Proteomes" id="UP000001693"/>
    </source>
</evidence>
<dbReference type="Proteomes" id="UP000001693">
    <property type="component" value="Chromosome"/>
</dbReference>
<evidence type="ECO:0000313" key="1">
    <source>
        <dbReference type="EMBL" id="ACB33697.1"/>
    </source>
</evidence>